<gene>
    <name evidence="2" type="ORF">EO244_05615</name>
</gene>
<dbReference type="Pfam" id="PF13460">
    <property type="entry name" value="NAD_binding_10"/>
    <property type="match status" value="1"/>
</dbReference>
<accession>A0A4Q1JNQ1</accession>
<dbReference type="Proteomes" id="UP000289703">
    <property type="component" value="Unassembled WGS sequence"/>
</dbReference>
<dbReference type="AlphaFoldDB" id="A0A4Q1JNQ1"/>
<reference evidence="2 3" key="1">
    <citation type="submission" date="2019-01" db="EMBL/GenBank/DDBJ databases">
        <title>Ancylomarina salipaludis sp. nov., isolated from a salt marsh.</title>
        <authorList>
            <person name="Yoon J.-H."/>
        </authorList>
    </citation>
    <scope>NUCLEOTIDE SEQUENCE [LARGE SCALE GENOMIC DNA]</scope>
    <source>
        <strain evidence="2 3">SHSM-M15</strain>
    </source>
</reference>
<comment type="caution">
    <text evidence="2">The sequence shown here is derived from an EMBL/GenBank/DDBJ whole genome shotgun (WGS) entry which is preliminary data.</text>
</comment>
<protein>
    <submittedName>
        <fullName evidence="2">NAD-dependent epimerase/dehydratase family protein</fullName>
    </submittedName>
</protein>
<feature type="domain" description="NAD(P)-binding" evidence="1">
    <location>
        <begin position="9"/>
        <end position="147"/>
    </location>
</feature>
<proteinExistence type="predicted"/>
<dbReference type="InterPro" id="IPR016040">
    <property type="entry name" value="NAD(P)-bd_dom"/>
</dbReference>
<organism evidence="2 3">
    <name type="scientific">Ancylomarina salipaludis</name>
    <dbReference type="NCBI Taxonomy" id="2501299"/>
    <lineage>
        <taxon>Bacteria</taxon>
        <taxon>Pseudomonadati</taxon>
        <taxon>Bacteroidota</taxon>
        <taxon>Bacteroidia</taxon>
        <taxon>Marinilabiliales</taxon>
        <taxon>Marinifilaceae</taxon>
        <taxon>Ancylomarina</taxon>
    </lineage>
</organism>
<dbReference type="RefSeq" id="WP_129253679.1">
    <property type="nucleotide sequence ID" value="NZ_SAXA01000004.1"/>
</dbReference>
<dbReference type="PANTHER" id="PTHR14097">
    <property type="entry name" value="OXIDOREDUCTASE HTATIP2"/>
    <property type="match status" value="1"/>
</dbReference>
<dbReference type="SUPFAM" id="SSF51735">
    <property type="entry name" value="NAD(P)-binding Rossmann-fold domains"/>
    <property type="match status" value="1"/>
</dbReference>
<evidence type="ECO:0000259" key="1">
    <source>
        <dbReference type="Pfam" id="PF13460"/>
    </source>
</evidence>
<dbReference type="InterPro" id="IPR036291">
    <property type="entry name" value="NAD(P)-bd_dom_sf"/>
</dbReference>
<dbReference type="EMBL" id="SAXA01000004">
    <property type="protein sequence ID" value="RXQ95786.1"/>
    <property type="molecule type" value="Genomic_DNA"/>
</dbReference>
<dbReference type="Gene3D" id="3.40.50.720">
    <property type="entry name" value="NAD(P)-binding Rossmann-like Domain"/>
    <property type="match status" value="1"/>
</dbReference>
<dbReference type="OrthoDB" id="9798632at2"/>
<sequence>MGKTAIILGATGLTGKLLLNRLLADESYETVKVFSRRVFGLEHPKLDVYVGDLLKLEHFQSDFTGDELFCCIGTTAKKTKDKAIYKKIDYGIPVAAAKLCKKNGVESFTVVSALGADASSRIFYNRIKGEMEQEVLNLKIRNTYILRPSLIKGLRIEKRLGEAIASCFMNLIQVFLVGRYRKYRVIEAETIASAMHQLNQIKPEDQIFESDRIQEFGQRL</sequence>
<name>A0A4Q1JNQ1_9BACT</name>
<dbReference type="PANTHER" id="PTHR14097:SF7">
    <property type="entry name" value="OXIDOREDUCTASE HTATIP2"/>
    <property type="match status" value="1"/>
</dbReference>
<keyword evidence="3" id="KW-1185">Reference proteome</keyword>
<evidence type="ECO:0000313" key="2">
    <source>
        <dbReference type="EMBL" id="RXQ95786.1"/>
    </source>
</evidence>
<evidence type="ECO:0000313" key="3">
    <source>
        <dbReference type="Proteomes" id="UP000289703"/>
    </source>
</evidence>